<comment type="function">
    <text evidence="6 8">Allows the formation of correctly charged Gln-tRNA(Gln) through the transamidation of misacylated Glu-tRNA(Gln) in organisms which lack glutaminyl-tRNA synthetase. The reaction takes place in the presence of glutamine and ATP through an activated gamma-phospho-Glu-tRNA(Gln).</text>
</comment>
<evidence type="ECO:0000256" key="4">
    <source>
        <dbReference type="ARBA" id="ARBA00022840"/>
    </source>
</evidence>
<comment type="caution">
    <text evidence="10">The sequence shown here is derived from an EMBL/GenBank/DDBJ whole genome shotgun (WGS) entry which is preliminary data.</text>
</comment>
<dbReference type="Gene3D" id="3.90.1300.10">
    <property type="entry name" value="Amidase signature (AS) domain"/>
    <property type="match status" value="1"/>
</dbReference>
<dbReference type="GO" id="GO:0006412">
    <property type="term" value="P:translation"/>
    <property type="evidence" value="ECO:0007669"/>
    <property type="project" value="UniProtKB-UniRule"/>
</dbReference>
<comment type="similarity">
    <text evidence="1 8">Belongs to the amidase family. GatA subfamily.</text>
</comment>
<dbReference type="HAMAP" id="MF_00120">
    <property type="entry name" value="GatA"/>
    <property type="match status" value="1"/>
</dbReference>
<evidence type="ECO:0000256" key="7">
    <source>
        <dbReference type="ARBA" id="ARBA00047407"/>
    </source>
</evidence>
<dbReference type="InterPro" id="IPR036928">
    <property type="entry name" value="AS_sf"/>
</dbReference>
<dbReference type="GO" id="GO:0030956">
    <property type="term" value="C:glutamyl-tRNA(Gln) amidotransferase complex"/>
    <property type="evidence" value="ECO:0007669"/>
    <property type="project" value="InterPro"/>
</dbReference>
<evidence type="ECO:0000256" key="1">
    <source>
        <dbReference type="ARBA" id="ARBA00008069"/>
    </source>
</evidence>
<evidence type="ECO:0000256" key="2">
    <source>
        <dbReference type="ARBA" id="ARBA00022598"/>
    </source>
</evidence>
<evidence type="ECO:0000256" key="8">
    <source>
        <dbReference type="HAMAP-Rule" id="MF_00120"/>
    </source>
</evidence>
<dbReference type="AlphaFoldDB" id="A0A9E2BKR7"/>
<feature type="domain" description="Amidase" evidence="9">
    <location>
        <begin position="22"/>
        <end position="456"/>
    </location>
</feature>
<name>A0A9E2BKR7_PSYF1</name>
<dbReference type="SUPFAM" id="SSF75304">
    <property type="entry name" value="Amidase signature (AS) enzymes"/>
    <property type="match status" value="1"/>
</dbReference>
<evidence type="ECO:0000256" key="3">
    <source>
        <dbReference type="ARBA" id="ARBA00022741"/>
    </source>
</evidence>
<evidence type="ECO:0000256" key="6">
    <source>
        <dbReference type="ARBA" id="ARBA00025295"/>
    </source>
</evidence>
<feature type="active site" description="Acyl-ester intermediate" evidence="8">
    <location>
        <position position="172"/>
    </location>
</feature>
<dbReference type="PANTHER" id="PTHR11895:SF151">
    <property type="entry name" value="GLUTAMYL-TRNA(GLN) AMIDOTRANSFERASE SUBUNIT A"/>
    <property type="match status" value="1"/>
</dbReference>
<dbReference type="InterPro" id="IPR000120">
    <property type="entry name" value="Amidase"/>
</dbReference>
<sequence length="483" mass="53173">MAMLSIRDMVKGIKERQFTPLEILDKYWARIEKVEDKIKAFISLKPYQELKKEALFLEKNPEGRMTGVPIALKDNINVRGFMTTCSSKVLQNYKPPFDATVAELLKKEGALILGKTNMDEFAFGSSTENSAYQITRNPYDLSCVPGGSSGGSAAVVASGMAPLALGSDTGGSIRQPSAFCGAVGFKPTYGRVSRYGLVAFASSLDQIGPLAKNVEDIWLALSVISGRDEKDPTSSSNPPINYPGKNWQPSVVGFCPDLLEEGVDENIKDSFYEAISIYKGLGVTVKEVHLPHIKYGLSIYYLLASSEASSNLARFDGLRYGQRVKGETYNEMIENTRGIGLGREAKRRILLGTFALSSGYYDAYYLKALKARALIREDFRQVFTEVDLILMPTTPSQPFKIGAKADDPLQMYKADLFTIPVNLAGLPAVSIPLSLKNDLPVGIQLIGRHFEEEQILNAALMLEQERGEFPPPKLPFLCRSETS</sequence>
<dbReference type="GO" id="GO:0050567">
    <property type="term" value="F:glutaminyl-tRNA synthase (glutamine-hydrolyzing) activity"/>
    <property type="evidence" value="ECO:0007669"/>
    <property type="project" value="UniProtKB-UniRule"/>
</dbReference>
<keyword evidence="3 8" id="KW-0547">Nucleotide-binding</keyword>
<feature type="active site" description="Charge relay system" evidence="8">
    <location>
        <position position="148"/>
    </location>
</feature>
<proteinExistence type="inferred from homology"/>
<dbReference type="PROSITE" id="PS00571">
    <property type="entry name" value="AMIDASES"/>
    <property type="match status" value="1"/>
</dbReference>
<gene>
    <name evidence="8 10" type="primary">gatA</name>
    <name evidence="10" type="ORF">DDT42_00735</name>
</gene>
<dbReference type="PANTHER" id="PTHR11895">
    <property type="entry name" value="TRANSAMIDASE"/>
    <property type="match status" value="1"/>
</dbReference>
<organism evidence="10 11">
    <name type="scientific">Psychracetigena formicireducens</name>
    <dbReference type="NCBI Taxonomy" id="2986056"/>
    <lineage>
        <taxon>Bacteria</taxon>
        <taxon>Bacillati</taxon>
        <taxon>Candidatus Lithacetigenota</taxon>
        <taxon>Candidatus Psychracetigena</taxon>
    </lineage>
</organism>
<dbReference type="InterPro" id="IPR023631">
    <property type="entry name" value="Amidase_dom"/>
</dbReference>
<dbReference type="Pfam" id="PF01425">
    <property type="entry name" value="Amidase"/>
    <property type="match status" value="1"/>
</dbReference>
<dbReference type="Proteomes" id="UP000811545">
    <property type="component" value="Unassembled WGS sequence"/>
</dbReference>
<reference evidence="10 11" key="1">
    <citation type="journal article" date="2021" name="bioRxiv">
        <title>Unique metabolic strategies in Hadean analogues reveal hints for primordial physiology.</title>
        <authorList>
            <person name="Nobu M.K."/>
            <person name="Nakai R."/>
            <person name="Tamazawa S."/>
            <person name="Mori H."/>
            <person name="Toyoda A."/>
            <person name="Ijiri A."/>
            <person name="Suzuki S."/>
            <person name="Kurokawa K."/>
            <person name="Kamagata Y."/>
            <person name="Tamaki H."/>
        </authorList>
    </citation>
    <scope>NUCLEOTIDE SEQUENCE [LARGE SCALE GENOMIC DNA]</scope>
    <source>
        <strain evidence="10">BS525</strain>
    </source>
</reference>
<dbReference type="InterPro" id="IPR020556">
    <property type="entry name" value="Amidase_CS"/>
</dbReference>
<keyword evidence="4 8" id="KW-0067">ATP-binding</keyword>
<evidence type="ECO:0000313" key="11">
    <source>
        <dbReference type="Proteomes" id="UP000811545"/>
    </source>
</evidence>
<dbReference type="EC" id="6.3.5.7" evidence="8"/>
<feature type="active site" description="Charge relay system" evidence="8">
    <location>
        <position position="73"/>
    </location>
</feature>
<comment type="subunit">
    <text evidence="8">Heterotrimer of A, B and C subunits.</text>
</comment>
<dbReference type="EMBL" id="QLTW01000028">
    <property type="protein sequence ID" value="MBT9144879.1"/>
    <property type="molecule type" value="Genomic_DNA"/>
</dbReference>
<dbReference type="InterPro" id="IPR004412">
    <property type="entry name" value="GatA"/>
</dbReference>
<accession>A0A9E2BKR7</accession>
<evidence type="ECO:0000313" key="10">
    <source>
        <dbReference type="EMBL" id="MBT9144879.1"/>
    </source>
</evidence>
<keyword evidence="2 8" id="KW-0436">Ligase</keyword>
<keyword evidence="5 8" id="KW-0648">Protein biosynthesis</keyword>
<dbReference type="NCBIfam" id="TIGR00132">
    <property type="entry name" value="gatA"/>
    <property type="match status" value="1"/>
</dbReference>
<dbReference type="GO" id="GO:0005524">
    <property type="term" value="F:ATP binding"/>
    <property type="evidence" value="ECO:0007669"/>
    <property type="project" value="UniProtKB-KW"/>
</dbReference>
<comment type="catalytic activity">
    <reaction evidence="7 8">
        <text>L-glutamyl-tRNA(Gln) + L-glutamine + ATP + H2O = L-glutaminyl-tRNA(Gln) + L-glutamate + ADP + phosphate + H(+)</text>
        <dbReference type="Rhea" id="RHEA:17521"/>
        <dbReference type="Rhea" id="RHEA-COMP:9681"/>
        <dbReference type="Rhea" id="RHEA-COMP:9684"/>
        <dbReference type="ChEBI" id="CHEBI:15377"/>
        <dbReference type="ChEBI" id="CHEBI:15378"/>
        <dbReference type="ChEBI" id="CHEBI:29985"/>
        <dbReference type="ChEBI" id="CHEBI:30616"/>
        <dbReference type="ChEBI" id="CHEBI:43474"/>
        <dbReference type="ChEBI" id="CHEBI:58359"/>
        <dbReference type="ChEBI" id="CHEBI:78520"/>
        <dbReference type="ChEBI" id="CHEBI:78521"/>
        <dbReference type="ChEBI" id="CHEBI:456216"/>
        <dbReference type="EC" id="6.3.5.7"/>
    </reaction>
</comment>
<evidence type="ECO:0000256" key="5">
    <source>
        <dbReference type="ARBA" id="ARBA00022917"/>
    </source>
</evidence>
<evidence type="ECO:0000259" key="9">
    <source>
        <dbReference type="Pfam" id="PF01425"/>
    </source>
</evidence>
<protein>
    <recommendedName>
        <fullName evidence="8">Glutamyl-tRNA(Gln) amidotransferase subunit A</fullName>
        <shortName evidence="8">Glu-ADT subunit A</shortName>
        <ecNumber evidence="8">6.3.5.7</ecNumber>
    </recommendedName>
</protein>